<evidence type="ECO:0000313" key="2">
    <source>
        <dbReference type="Proteomes" id="UP000559010"/>
    </source>
</evidence>
<dbReference type="SUPFAM" id="SSF53649">
    <property type="entry name" value="Alkaline phosphatase-like"/>
    <property type="match status" value="1"/>
</dbReference>
<protein>
    <submittedName>
        <fullName evidence="1">Alkaline phosphatase family protein</fullName>
    </submittedName>
</protein>
<dbReference type="InterPro" id="IPR002591">
    <property type="entry name" value="Phosphodiest/P_Trfase"/>
</dbReference>
<dbReference type="Gene3D" id="3.40.720.10">
    <property type="entry name" value="Alkaline Phosphatase, subunit A"/>
    <property type="match status" value="1"/>
</dbReference>
<organism evidence="1 2">
    <name type="scientific">Marinigracilibium pacificum</name>
    <dbReference type="NCBI Taxonomy" id="2729599"/>
    <lineage>
        <taxon>Bacteria</taxon>
        <taxon>Pseudomonadati</taxon>
        <taxon>Bacteroidota</taxon>
        <taxon>Cytophagia</taxon>
        <taxon>Cytophagales</taxon>
        <taxon>Flammeovirgaceae</taxon>
        <taxon>Marinigracilibium</taxon>
    </lineage>
</organism>
<dbReference type="AlphaFoldDB" id="A0A848J1A5"/>
<proteinExistence type="predicted"/>
<dbReference type="GO" id="GO:0016787">
    <property type="term" value="F:hydrolase activity"/>
    <property type="evidence" value="ECO:0007669"/>
    <property type="project" value="UniProtKB-ARBA"/>
</dbReference>
<dbReference type="PANTHER" id="PTHR10151">
    <property type="entry name" value="ECTONUCLEOTIDE PYROPHOSPHATASE/PHOSPHODIESTERASE"/>
    <property type="match status" value="1"/>
</dbReference>
<name>A0A848J1A5_9BACT</name>
<keyword evidence="2" id="KW-1185">Reference proteome</keyword>
<dbReference type="PANTHER" id="PTHR10151:SF120">
    <property type="entry name" value="BIS(5'-ADENOSYL)-TRIPHOSPHATASE"/>
    <property type="match status" value="1"/>
</dbReference>
<dbReference type="Proteomes" id="UP000559010">
    <property type="component" value="Unassembled WGS sequence"/>
</dbReference>
<reference evidence="1 2" key="1">
    <citation type="submission" date="2020-04" db="EMBL/GenBank/DDBJ databases">
        <title>Flammeovirgaceae bacterium KN852 isolated from deep sea.</title>
        <authorList>
            <person name="Zhang D.-C."/>
        </authorList>
    </citation>
    <scope>NUCLEOTIDE SEQUENCE [LARGE SCALE GENOMIC DNA]</scope>
    <source>
        <strain evidence="1 2">KN852</strain>
    </source>
</reference>
<sequence length="406" mass="46276">MRLIFLLLLIPGGIFAQLDTVTILISYDGFRHDYVEKFDMKNFKDFLSEGVAADGLIPSFPSKTFANHYSIVTGLEPGHHGLPANSFYNRELKKIYVIRDREAVQDGRFYHGLPIWCYAQQNGLKTASYFWVGTEASINGCKPDYVVPYNAKISNRSRIDGMIEWLNLPKEERPSLILGYFSTFDDLGHKFGPNSNEVKEAAKIIDDELGYFLSEIKKSEVPVNLILVSDHGMEDMAGYEPIFLDNDNRALRSKYLMFNAGPFVYVYFRNKNTEFLKAVEDFKKVLGNSVNYNSPERFKSFSGVKQPWTPDLILSAPKGKIILGEEHREKHESGIKEGGNHGFSPEMRSMHGIFYANGPSFKHGAKINSFQNIHIYSLLVNILSLKQYDFIDGNDFLLEKVLNQEQ</sequence>
<dbReference type="EMBL" id="JABBNU010000009">
    <property type="protein sequence ID" value="NMM49596.1"/>
    <property type="molecule type" value="Genomic_DNA"/>
</dbReference>
<dbReference type="RefSeq" id="WP_169682863.1">
    <property type="nucleotide sequence ID" value="NZ_JABBNU010000009.1"/>
</dbReference>
<dbReference type="InterPro" id="IPR017850">
    <property type="entry name" value="Alkaline_phosphatase_core_sf"/>
</dbReference>
<comment type="caution">
    <text evidence="1">The sequence shown here is derived from an EMBL/GenBank/DDBJ whole genome shotgun (WGS) entry which is preliminary data.</text>
</comment>
<dbReference type="Gene3D" id="3.30.1360.180">
    <property type="match status" value="1"/>
</dbReference>
<gene>
    <name evidence="1" type="ORF">HH304_14400</name>
</gene>
<evidence type="ECO:0000313" key="1">
    <source>
        <dbReference type="EMBL" id="NMM49596.1"/>
    </source>
</evidence>
<dbReference type="Pfam" id="PF01663">
    <property type="entry name" value="Phosphodiest"/>
    <property type="match status" value="1"/>
</dbReference>
<accession>A0A848J1A5</accession>
<dbReference type="CDD" id="cd16018">
    <property type="entry name" value="Enpp"/>
    <property type="match status" value="1"/>
</dbReference>